<evidence type="ECO:0000313" key="2">
    <source>
        <dbReference type="EMBL" id="MDQ0150308.1"/>
    </source>
</evidence>
<sequence>MDRHSIKSLRYFAIFIIIANIIGNILFLLKVKGYKFSFLGNVDIYLITRFSLFCLIAVFLGVVLNKSDKLKEEEKSRLQSKLRPVLYFNIIFVIYCLITLFVFKVRVLFVSSIIMELAYIAIIIYSKRLYISLMVDEHKLKWQKVMLGADSNIEDSNIFWRLKIWFLPFERVPFNKRKFEGVSILYIIAYVYACYILSFKSPVIWILTIFILKSIIGIIEYILGLYTSLVGICTGIDEASGGSKDKVHWIVYVTDYVHKREIVYKTYDKPYFKKDDKVKIIHSIFLKYVIKGSLIRDMFL</sequence>
<evidence type="ECO:0000256" key="1">
    <source>
        <dbReference type="SAM" id="Phobius"/>
    </source>
</evidence>
<keyword evidence="1" id="KW-0812">Transmembrane</keyword>
<keyword evidence="3" id="KW-1185">Reference proteome</keyword>
<feature type="transmembrane region" description="Helical" evidence="1">
    <location>
        <begin position="109"/>
        <end position="126"/>
    </location>
</feature>
<dbReference type="RefSeq" id="WP_307486916.1">
    <property type="nucleotide sequence ID" value="NZ_JAUSUF010000008.1"/>
</dbReference>
<proteinExistence type="predicted"/>
<evidence type="ECO:0000313" key="3">
    <source>
        <dbReference type="Proteomes" id="UP001228504"/>
    </source>
</evidence>
<feature type="transmembrane region" description="Helical" evidence="1">
    <location>
        <begin position="44"/>
        <end position="64"/>
    </location>
</feature>
<name>A0ABT9UVH4_9FIRM</name>
<feature type="transmembrane region" description="Helical" evidence="1">
    <location>
        <begin position="12"/>
        <end position="29"/>
    </location>
</feature>
<keyword evidence="1" id="KW-1133">Transmembrane helix</keyword>
<dbReference type="EMBL" id="JAUSUF010000008">
    <property type="protein sequence ID" value="MDQ0150308.1"/>
    <property type="molecule type" value="Genomic_DNA"/>
</dbReference>
<organism evidence="2 3">
    <name type="scientific">Eubacterium multiforme</name>
    <dbReference type="NCBI Taxonomy" id="83339"/>
    <lineage>
        <taxon>Bacteria</taxon>
        <taxon>Bacillati</taxon>
        <taxon>Bacillota</taxon>
        <taxon>Clostridia</taxon>
        <taxon>Eubacteriales</taxon>
        <taxon>Eubacteriaceae</taxon>
        <taxon>Eubacterium</taxon>
    </lineage>
</organism>
<protein>
    <submittedName>
        <fullName evidence="2">Uncharacterized protein</fullName>
    </submittedName>
</protein>
<accession>A0ABT9UVH4</accession>
<feature type="transmembrane region" description="Helical" evidence="1">
    <location>
        <begin position="85"/>
        <end position="103"/>
    </location>
</feature>
<gene>
    <name evidence="2" type="ORF">J2S18_002251</name>
</gene>
<comment type="caution">
    <text evidence="2">The sequence shown here is derived from an EMBL/GenBank/DDBJ whole genome shotgun (WGS) entry which is preliminary data.</text>
</comment>
<dbReference type="Proteomes" id="UP001228504">
    <property type="component" value="Unassembled WGS sequence"/>
</dbReference>
<feature type="transmembrane region" description="Helical" evidence="1">
    <location>
        <begin position="204"/>
        <end position="223"/>
    </location>
</feature>
<feature type="transmembrane region" description="Helical" evidence="1">
    <location>
        <begin position="179"/>
        <end position="198"/>
    </location>
</feature>
<keyword evidence="1" id="KW-0472">Membrane</keyword>
<reference evidence="2 3" key="1">
    <citation type="submission" date="2023-07" db="EMBL/GenBank/DDBJ databases">
        <title>Genomic Encyclopedia of Type Strains, Phase IV (KMG-IV): sequencing the most valuable type-strain genomes for metagenomic binning, comparative biology and taxonomic classification.</title>
        <authorList>
            <person name="Goeker M."/>
        </authorList>
    </citation>
    <scope>NUCLEOTIDE SEQUENCE [LARGE SCALE GENOMIC DNA]</scope>
    <source>
        <strain evidence="2 3">DSM 20694</strain>
    </source>
</reference>